<reference evidence="1 2" key="1">
    <citation type="submission" date="2019-03" db="EMBL/GenBank/DDBJ databases">
        <title>Comparative insights into the high quality Complete genome sequence of highly metal resistant Cupriavidus metallidurans strain BS1 isolated from a gold-copper mine.</title>
        <authorList>
            <person name="Mazhar H.S."/>
            <person name="Rensing C."/>
        </authorList>
    </citation>
    <scope>NUCLEOTIDE SEQUENCE [LARGE SCALE GENOMIC DNA]</scope>
    <source>
        <strain evidence="1 2">BS1</strain>
    </source>
</reference>
<name>A0A482IS27_9BURK</name>
<evidence type="ECO:0000313" key="2">
    <source>
        <dbReference type="Proteomes" id="UP000253772"/>
    </source>
</evidence>
<organism evidence="1 2">
    <name type="scientific">Cupriavidus metallidurans</name>
    <dbReference type="NCBI Taxonomy" id="119219"/>
    <lineage>
        <taxon>Bacteria</taxon>
        <taxon>Pseudomonadati</taxon>
        <taxon>Pseudomonadota</taxon>
        <taxon>Betaproteobacteria</taxon>
        <taxon>Burkholderiales</taxon>
        <taxon>Burkholderiaceae</taxon>
        <taxon>Cupriavidus</taxon>
    </lineage>
</organism>
<accession>A0A482IS27</accession>
<dbReference type="EMBL" id="CP037900">
    <property type="protein sequence ID" value="QBP09864.1"/>
    <property type="molecule type" value="Genomic_DNA"/>
</dbReference>
<gene>
    <name evidence="1" type="ORF">DDF84_008865</name>
</gene>
<proteinExistence type="predicted"/>
<sequence>MLTLTYDGKNLVNWTREALVAAGVPETVVKAAELDAARVARLAGINAEFSKAMAAAKAGTPDDEANLLATQMREAAEYAANPASPTPMLSAIAASRGIDLAKLVAEVQTKVAVYSGAAGELIGKRQRLEADLQAAETLEAIESLTW</sequence>
<dbReference type="Proteomes" id="UP000253772">
    <property type="component" value="Chromosome c1"/>
</dbReference>
<protein>
    <submittedName>
        <fullName evidence="1">Uncharacterized protein</fullName>
    </submittedName>
</protein>
<dbReference type="AlphaFoldDB" id="A0A482IS27"/>
<dbReference type="RefSeq" id="WP_111733616.1">
    <property type="nucleotide sequence ID" value="NZ_CP037900.1"/>
</dbReference>
<evidence type="ECO:0000313" key="1">
    <source>
        <dbReference type="EMBL" id="QBP09864.1"/>
    </source>
</evidence>